<accession>A0A2Z2MCI2</accession>
<dbReference type="KEGG" id="tprf:A3L09_03615"/>
<proteinExistence type="predicted"/>
<dbReference type="RefSeq" id="WP_088857664.1">
    <property type="nucleotide sequence ID" value="NZ_CP014862.1"/>
</dbReference>
<evidence type="ECO:0000313" key="1">
    <source>
        <dbReference type="EMBL" id="ASJ02402.1"/>
    </source>
</evidence>
<sequence length="100" mass="11795">MSETVLKKNLVRLDLKFGKINPESAQIKQYELEKDTRIWRVFLNGYSKNGFVIFDEEQMDKDQLTELLKDLEPEIKSLKRLTVAELVEESMSWNNVFSHS</sequence>
<evidence type="ECO:0000313" key="2">
    <source>
        <dbReference type="Proteomes" id="UP000250179"/>
    </source>
</evidence>
<dbReference type="Gene3D" id="3.30.70.1750">
    <property type="entry name" value="Uncharacterised protein PF11491, DUF3213"/>
    <property type="match status" value="1"/>
</dbReference>
<dbReference type="EMBL" id="CP014862">
    <property type="protein sequence ID" value="ASJ02402.1"/>
    <property type="molecule type" value="Genomic_DNA"/>
</dbReference>
<evidence type="ECO:0008006" key="3">
    <source>
        <dbReference type="Google" id="ProtNLM"/>
    </source>
</evidence>
<dbReference type="GeneID" id="33319469"/>
<dbReference type="InterPro" id="IPR021583">
    <property type="entry name" value="DUF3213"/>
</dbReference>
<organism evidence="1 2">
    <name type="scientific">Thermococcus profundus</name>
    <dbReference type="NCBI Taxonomy" id="49899"/>
    <lineage>
        <taxon>Archaea</taxon>
        <taxon>Methanobacteriati</taxon>
        <taxon>Methanobacteriota</taxon>
        <taxon>Thermococci</taxon>
        <taxon>Thermococcales</taxon>
        <taxon>Thermococcaceae</taxon>
        <taxon>Thermococcus</taxon>
    </lineage>
</organism>
<protein>
    <recommendedName>
        <fullName evidence="3">DUF3213 domain-containing protein</fullName>
    </recommendedName>
</protein>
<name>A0A2Z2MCI2_THEPR</name>
<dbReference type="Pfam" id="PF11491">
    <property type="entry name" value="DUF3213"/>
    <property type="match status" value="1"/>
</dbReference>
<dbReference type="Proteomes" id="UP000250179">
    <property type="component" value="Chromosome"/>
</dbReference>
<gene>
    <name evidence="1" type="ORF">A3L09_03615</name>
</gene>
<dbReference type="OrthoDB" id="86081at2157"/>
<dbReference type="AlphaFoldDB" id="A0A2Z2MCI2"/>
<keyword evidence="2" id="KW-1185">Reference proteome</keyword>
<reference evidence="1 2" key="1">
    <citation type="submission" date="2016-03" db="EMBL/GenBank/DDBJ databases">
        <title>Complete genome sequence of Thermococcus profundus strain DT5432.</title>
        <authorList>
            <person name="Oger P.M."/>
        </authorList>
    </citation>
    <scope>NUCLEOTIDE SEQUENCE [LARGE SCALE GENOMIC DNA]</scope>
    <source>
        <strain evidence="1 2">DT 5432</strain>
    </source>
</reference>